<dbReference type="EMBL" id="HBUF01205096">
    <property type="protein sequence ID" value="CAG6663400.1"/>
    <property type="molecule type" value="Transcribed_RNA"/>
</dbReference>
<accession>A0A8D8S585</accession>
<dbReference type="EMBL" id="HBUF01205097">
    <property type="protein sequence ID" value="CAG6663401.1"/>
    <property type="molecule type" value="Transcribed_RNA"/>
</dbReference>
<sequence>MQKGLKYRLPLIYFLTDFVTFSDESLPPVLKRFIKNYGNETGLTLDNIRKKEKLEAQLPPEDMDGGAIGGGMGGGGMEHIDKILNDMPTQPSGENILGKFKERKEKQDEYRMNELKQAANELLKHKDWRSRLQNLHHRDREPITDEINVKEREMEMSQIKKMHQRRYQEKLRKEKKQRELQAMWHQDNLNVDKWVFKTNKLTTLVPPH</sequence>
<evidence type="ECO:0000313" key="1">
    <source>
        <dbReference type="EMBL" id="CAG6663400.1"/>
    </source>
</evidence>
<organism evidence="1">
    <name type="scientific">Cacopsylla melanoneura</name>
    <dbReference type="NCBI Taxonomy" id="428564"/>
    <lineage>
        <taxon>Eukaryota</taxon>
        <taxon>Metazoa</taxon>
        <taxon>Ecdysozoa</taxon>
        <taxon>Arthropoda</taxon>
        <taxon>Hexapoda</taxon>
        <taxon>Insecta</taxon>
        <taxon>Pterygota</taxon>
        <taxon>Neoptera</taxon>
        <taxon>Paraneoptera</taxon>
        <taxon>Hemiptera</taxon>
        <taxon>Sternorrhyncha</taxon>
        <taxon>Psylloidea</taxon>
        <taxon>Psyllidae</taxon>
        <taxon>Psyllinae</taxon>
        <taxon>Cacopsylla</taxon>
    </lineage>
</organism>
<proteinExistence type="predicted"/>
<dbReference type="EMBL" id="HBUF01015724">
    <property type="protein sequence ID" value="CAG6609703.1"/>
    <property type="molecule type" value="Transcribed_RNA"/>
</dbReference>
<name>A0A8D8S585_9HEMI</name>
<dbReference type="EMBL" id="HBUF01363224">
    <property type="protein sequence ID" value="CAG6722097.1"/>
    <property type="molecule type" value="Transcribed_RNA"/>
</dbReference>
<dbReference type="EMBL" id="HBUF01015722">
    <property type="protein sequence ID" value="CAG6609699.1"/>
    <property type="molecule type" value="Transcribed_RNA"/>
</dbReference>
<protein>
    <submittedName>
        <fullName evidence="1">Uncharacterized protein</fullName>
    </submittedName>
</protein>
<dbReference type="AlphaFoldDB" id="A0A8D8S585"/>
<dbReference type="EMBL" id="HBUF01015723">
    <property type="protein sequence ID" value="CAG6609701.1"/>
    <property type="molecule type" value="Transcribed_RNA"/>
</dbReference>
<reference evidence="1" key="1">
    <citation type="submission" date="2021-05" db="EMBL/GenBank/DDBJ databases">
        <authorList>
            <person name="Alioto T."/>
            <person name="Alioto T."/>
            <person name="Gomez Garrido J."/>
        </authorList>
    </citation>
    <scope>NUCLEOTIDE SEQUENCE</scope>
</reference>